<keyword evidence="5" id="KW-0539">Nucleus</keyword>
<evidence type="ECO:0000259" key="9">
    <source>
        <dbReference type="PROSITE" id="PS50238"/>
    </source>
</evidence>
<feature type="compositionally biased region" description="Polar residues" evidence="7">
    <location>
        <begin position="1331"/>
        <end position="1343"/>
    </location>
</feature>
<dbReference type="Gene3D" id="1.10.555.10">
    <property type="entry name" value="Rho GTPase activation protein"/>
    <property type="match status" value="1"/>
</dbReference>
<dbReference type="Pfam" id="PF00412">
    <property type="entry name" value="LIM"/>
    <property type="match status" value="2"/>
</dbReference>
<feature type="region of interest" description="Disordered" evidence="7">
    <location>
        <begin position="788"/>
        <end position="807"/>
    </location>
</feature>
<comment type="caution">
    <text evidence="10">The sequence shown here is derived from an EMBL/GenBank/DDBJ whole genome shotgun (WGS) entry which is preliminary data.</text>
</comment>
<evidence type="ECO:0000256" key="2">
    <source>
        <dbReference type="ARBA" id="ARBA00022723"/>
    </source>
</evidence>
<dbReference type="InterPro" id="IPR001781">
    <property type="entry name" value="Znf_LIM"/>
</dbReference>
<organism evidence="10 11">
    <name type="scientific">Multifurca ochricompacta</name>
    <dbReference type="NCBI Taxonomy" id="376703"/>
    <lineage>
        <taxon>Eukaryota</taxon>
        <taxon>Fungi</taxon>
        <taxon>Dikarya</taxon>
        <taxon>Basidiomycota</taxon>
        <taxon>Agaricomycotina</taxon>
        <taxon>Agaricomycetes</taxon>
        <taxon>Russulales</taxon>
        <taxon>Russulaceae</taxon>
        <taxon>Multifurca</taxon>
    </lineage>
</organism>
<dbReference type="SMART" id="SM00132">
    <property type="entry name" value="LIM"/>
    <property type="match status" value="3"/>
</dbReference>
<dbReference type="SUPFAM" id="SSF57716">
    <property type="entry name" value="Glucocorticoid receptor-like (DNA-binding domain)"/>
    <property type="match status" value="1"/>
</dbReference>
<keyword evidence="4 6" id="KW-0862">Zinc</keyword>
<dbReference type="GO" id="GO:0005634">
    <property type="term" value="C:nucleus"/>
    <property type="evidence" value="ECO:0007669"/>
    <property type="project" value="UniProtKB-SubCell"/>
</dbReference>
<dbReference type="GO" id="GO:0030036">
    <property type="term" value="P:actin cytoskeleton organization"/>
    <property type="evidence" value="ECO:0007669"/>
    <property type="project" value="TreeGrafter"/>
</dbReference>
<evidence type="ECO:0000256" key="5">
    <source>
        <dbReference type="ARBA" id="ARBA00023242"/>
    </source>
</evidence>
<keyword evidence="2 6" id="KW-0479">Metal-binding</keyword>
<evidence type="ECO:0000259" key="8">
    <source>
        <dbReference type="PROSITE" id="PS50023"/>
    </source>
</evidence>
<feature type="compositionally biased region" description="Pro residues" evidence="7">
    <location>
        <begin position="917"/>
        <end position="931"/>
    </location>
</feature>
<evidence type="ECO:0000256" key="3">
    <source>
        <dbReference type="ARBA" id="ARBA00022737"/>
    </source>
</evidence>
<keyword evidence="11" id="KW-1185">Reference proteome</keyword>
<feature type="compositionally biased region" description="Low complexity" evidence="7">
    <location>
        <begin position="859"/>
        <end position="875"/>
    </location>
</feature>
<protein>
    <recommendedName>
        <fullName evidence="12">RhoGAP-domain-containing protein</fullName>
    </recommendedName>
</protein>
<feature type="compositionally biased region" description="Low complexity" evidence="7">
    <location>
        <begin position="1350"/>
        <end position="1362"/>
    </location>
</feature>
<feature type="compositionally biased region" description="Pro residues" evidence="7">
    <location>
        <begin position="1464"/>
        <end position="1479"/>
    </location>
</feature>
<evidence type="ECO:0000313" key="10">
    <source>
        <dbReference type="EMBL" id="KAI0305817.1"/>
    </source>
</evidence>
<dbReference type="GO" id="GO:0046872">
    <property type="term" value="F:metal ion binding"/>
    <property type="evidence" value="ECO:0007669"/>
    <property type="project" value="UniProtKB-KW"/>
</dbReference>
<dbReference type="CDD" id="cd09391">
    <property type="entry name" value="LIM1_Lrg1p_like"/>
    <property type="match status" value="1"/>
</dbReference>
<feature type="compositionally biased region" description="Polar residues" evidence="7">
    <location>
        <begin position="70"/>
        <end position="80"/>
    </location>
</feature>
<evidence type="ECO:0000313" key="11">
    <source>
        <dbReference type="Proteomes" id="UP001203297"/>
    </source>
</evidence>
<dbReference type="PANTHER" id="PTHR24215:SF10">
    <property type="entry name" value="RHO-GTPASE-ACTIVATING PROTEIN LRG1"/>
    <property type="match status" value="1"/>
</dbReference>
<feature type="region of interest" description="Disordered" evidence="7">
    <location>
        <begin position="1"/>
        <end position="168"/>
    </location>
</feature>
<feature type="compositionally biased region" description="Low complexity" evidence="7">
    <location>
        <begin position="147"/>
        <end position="158"/>
    </location>
</feature>
<evidence type="ECO:0000256" key="7">
    <source>
        <dbReference type="SAM" id="MobiDB-lite"/>
    </source>
</evidence>
<dbReference type="PROSITE" id="PS00478">
    <property type="entry name" value="LIM_DOMAIN_1"/>
    <property type="match status" value="1"/>
</dbReference>
<evidence type="ECO:0000256" key="1">
    <source>
        <dbReference type="ARBA" id="ARBA00004123"/>
    </source>
</evidence>
<gene>
    <name evidence="10" type="ORF">B0F90DRAFT_1693702</name>
</gene>
<feature type="region of interest" description="Disordered" evidence="7">
    <location>
        <begin position="684"/>
        <end position="712"/>
    </location>
</feature>
<sequence length="1486" mass="162757">MAMGYSQDQPAVPSQDLPSSTNGIPIPLSPRSYDSPLQSPRRLSPASEMPSSLPSPSSVLNGPERPSLPTRASTLGTTNDLDPVKSYSDASLPKHSRSEDLNHSSVFVNPSPAFLSASRPSTPGGSSHDRTQPSSSERLGTLTRRLSGASASSQSSSSNLADARPPPSINSASSATMVSLCSACGLPMHGAFVRALGTVFHLQCFKCIDCGDVVASKFFPIDGPDGKQQPLCERDYFRRLNLICAKCGMALRGSYITACSTLHVLRYHSVPPHSPADRKFHVEHFTCSICPTLFGPQDSYYEHDNDVYCHYHYSTRFATKCAGCNTAILKQFVEINRNMRDECWHPECYMINKVCGNTPMRAHLPLLMIGSYLKFWNVKVVSRRPTSLTEVPPDMTELPYTEEERRETHASLKEKQIRMEQQVYRIWTVLSAFEESSAACISDMLRHVSSGQYLEAIRMAEKFILHVEVLFATIDDLEWHFTQLSIKGMSHVREARMLCRKTVDLFTLLSHTQETGARRMGMTQELLALVTGLAHYLKILIRIALTGALKLEREHGVREAMQSFLDKLHLLAVQSGNPSARRMIKGAKGEIIPAPRSTSGNTGTNGVMYGFRSLAPENAGESPFLGAPRDPALSSVPVVNPPSDLCVKCSLTVEEDCVRLGTYQRWHSHCVQCNTCGKVAAPPAAATADDKAKDKDKEKAEDGGTAPRITTARRPPANVDIFTYVLDSIVDTQSFGAVPTVIFCTDHAHQGCRGGFQAVSRLEQYAFLLNVALRRLYLLLKKRKVIPLTPTTSVPPGEAEHDPYRNSQDIMRMKSVHLDRKLSATAHTPKRSTIVESPSGKVAHPSDVVTSPGQGNGRSLSQAQAQQSDSILASQGQRPTQQSVPGAGGSSTRTQRPAQAPGQQQQSPQSQQQAPQARPPRPTLNPSPPVPSSADLRPNYLRKTTTEVKIVDEPTPSSPSGAAQPEGGSLGSVPPAVPALEGITLADIPQLAEAAQAMEQRRSLPRQSMVPYVAELTPLELTIVRHAAVVVLHRSPLRDQVDLDEILEMVEVKKQGFWGKLFKGNDKKNIKKKGLFGVPLELLVEREGADSLHGASRATLRVPSFIDDVISAMRQMDMSVEGIFRKTGNIRRRKELIVALDRDSSSVDWTTEHPVQIAALLKQFFRDLPDPLLTFKLHRLFIASAGLQNDEDCKRLLHMLTLILSKSHRDTLEVLLVFLKWVASFAHSLDDTGSKMDLPNLATVIGPSILFSAGRDPAFESSFGVIRVVTELLENQDEFFTVPEEFLPLIHDQEYFAHSMELPSKDFMKKCEAYMRQKSSGRSTGPLMSPISGSSPFNSNNANLAHLNRSGDLLDSRNGSSSRNDRPGALPAAQSENHIIRNGFQSRQQSPQPGLPHLPASYPPAGSTSTSFSQGAMMIQTPQPRPLVNDQPSDAEWASVQRPPQLPSSRPSSAAFGRSGDVAPPTPNYAPNGHGPPTPVQLRQRT</sequence>
<dbReference type="GO" id="GO:0005737">
    <property type="term" value="C:cytoplasm"/>
    <property type="evidence" value="ECO:0007669"/>
    <property type="project" value="TreeGrafter"/>
</dbReference>
<feature type="compositionally biased region" description="Polar residues" evidence="7">
    <location>
        <begin position="876"/>
        <end position="894"/>
    </location>
</feature>
<dbReference type="GO" id="GO:0030695">
    <property type="term" value="F:GTPase regulator activity"/>
    <property type="evidence" value="ECO:0007669"/>
    <property type="project" value="UniProtKB-ARBA"/>
</dbReference>
<feature type="domain" description="Rho-GAP" evidence="9">
    <location>
        <begin position="1078"/>
        <end position="1280"/>
    </location>
</feature>
<feature type="compositionally biased region" description="Low complexity" evidence="7">
    <location>
        <begin position="44"/>
        <end position="58"/>
    </location>
</feature>
<dbReference type="PANTHER" id="PTHR24215">
    <property type="entry name" value="RHO-GTPASE-ACTIVATING PROTEIN LRG1"/>
    <property type="match status" value="1"/>
</dbReference>
<dbReference type="PROSITE" id="PS50238">
    <property type="entry name" value="RHOGAP"/>
    <property type="match status" value="1"/>
</dbReference>
<feature type="domain" description="LIM zinc-binding" evidence="8">
    <location>
        <begin position="179"/>
        <end position="242"/>
    </location>
</feature>
<dbReference type="CDD" id="cd09392">
    <property type="entry name" value="LIM2_Lrg1p_like"/>
    <property type="match status" value="1"/>
</dbReference>
<name>A0AAD4QPN5_9AGAM</name>
<evidence type="ECO:0000256" key="4">
    <source>
        <dbReference type="ARBA" id="ARBA00022833"/>
    </source>
</evidence>
<evidence type="ECO:0008006" key="12">
    <source>
        <dbReference type="Google" id="ProtNLM"/>
    </source>
</evidence>
<feature type="compositionally biased region" description="Low complexity" evidence="7">
    <location>
        <begin position="895"/>
        <end position="916"/>
    </location>
</feature>
<feature type="compositionally biased region" description="Basic and acidic residues" evidence="7">
    <location>
        <begin position="688"/>
        <end position="702"/>
    </location>
</feature>
<feature type="region of interest" description="Disordered" evidence="7">
    <location>
        <begin position="1318"/>
        <end position="1374"/>
    </location>
</feature>
<dbReference type="Pfam" id="PF00620">
    <property type="entry name" value="RhoGAP"/>
    <property type="match status" value="1"/>
</dbReference>
<dbReference type="InterPro" id="IPR008936">
    <property type="entry name" value="Rho_GTPase_activation_prot"/>
</dbReference>
<dbReference type="PROSITE" id="PS50023">
    <property type="entry name" value="LIM_DOMAIN_2"/>
    <property type="match status" value="2"/>
</dbReference>
<dbReference type="EMBL" id="WTXG01000004">
    <property type="protein sequence ID" value="KAI0305817.1"/>
    <property type="molecule type" value="Genomic_DNA"/>
</dbReference>
<feature type="domain" description="LIM zinc-binding" evidence="8">
    <location>
        <begin position="257"/>
        <end position="319"/>
    </location>
</feature>
<dbReference type="SUPFAM" id="SSF48350">
    <property type="entry name" value="GTPase activation domain, GAP"/>
    <property type="match status" value="1"/>
</dbReference>
<keyword evidence="6" id="KW-0440">LIM domain</keyword>
<dbReference type="Gene3D" id="2.10.110.10">
    <property type="entry name" value="Cysteine Rich Protein"/>
    <property type="match status" value="4"/>
</dbReference>
<reference evidence="10" key="1">
    <citation type="journal article" date="2022" name="New Phytol.">
        <title>Evolutionary transition to the ectomycorrhizal habit in the genomes of a hyperdiverse lineage of mushroom-forming fungi.</title>
        <authorList>
            <person name="Looney B."/>
            <person name="Miyauchi S."/>
            <person name="Morin E."/>
            <person name="Drula E."/>
            <person name="Courty P.E."/>
            <person name="Kohler A."/>
            <person name="Kuo A."/>
            <person name="LaButti K."/>
            <person name="Pangilinan J."/>
            <person name="Lipzen A."/>
            <person name="Riley R."/>
            <person name="Andreopoulos W."/>
            <person name="He G."/>
            <person name="Johnson J."/>
            <person name="Nolan M."/>
            <person name="Tritt A."/>
            <person name="Barry K.W."/>
            <person name="Grigoriev I.V."/>
            <person name="Nagy L.G."/>
            <person name="Hibbett D."/>
            <person name="Henrissat B."/>
            <person name="Matheny P.B."/>
            <person name="Labbe J."/>
            <person name="Martin F.M."/>
        </authorList>
    </citation>
    <scope>NUCLEOTIDE SEQUENCE</scope>
    <source>
        <strain evidence="10">BPL690</strain>
    </source>
</reference>
<evidence type="ECO:0000256" key="6">
    <source>
        <dbReference type="PROSITE-ProRule" id="PRU00125"/>
    </source>
</evidence>
<dbReference type="GO" id="GO:0007165">
    <property type="term" value="P:signal transduction"/>
    <property type="evidence" value="ECO:0007669"/>
    <property type="project" value="InterPro"/>
</dbReference>
<feature type="compositionally biased region" description="Low complexity" evidence="7">
    <location>
        <begin position="1441"/>
        <end position="1453"/>
    </location>
</feature>
<accession>A0AAD4QPN5</accession>
<proteinExistence type="predicted"/>
<dbReference type="InterPro" id="IPR000198">
    <property type="entry name" value="RhoGAP_dom"/>
</dbReference>
<keyword evidence="3" id="KW-0677">Repeat</keyword>
<dbReference type="SMART" id="SM00324">
    <property type="entry name" value="RhoGAP"/>
    <property type="match status" value="1"/>
</dbReference>
<feature type="region of interest" description="Disordered" evidence="7">
    <location>
        <begin position="1386"/>
        <end position="1486"/>
    </location>
</feature>
<feature type="region of interest" description="Disordered" evidence="7">
    <location>
        <begin position="822"/>
        <end position="975"/>
    </location>
</feature>
<comment type="subcellular location">
    <subcellularLocation>
        <location evidence="1">Nucleus</location>
    </subcellularLocation>
</comment>
<dbReference type="Proteomes" id="UP001203297">
    <property type="component" value="Unassembled WGS sequence"/>
</dbReference>